<name>A0AAN0MG05_9ACTN</name>
<dbReference type="Proteomes" id="UP001431656">
    <property type="component" value="Chromosome"/>
</dbReference>
<dbReference type="AlphaFoldDB" id="A0AAN0MG05"/>
<gene>
    <name evidence="1" type="ORF">brsh051_10930</name>
</gene>
<proteinExistence type="predicted"/>
<protein>
    <submittedName>
        <fullName evidence="1">Uncharacterized protein</fullName>
    </submittedName>
</protein>
<keyword evidence="2" id="KW-1185">Reference proteome</keyword>
<organism evidence="1 2">
    <name type="scientific">Brooklawnia propionicigenes</name>
    <dbReference type="NCBI Taxonomy" id="3041175"/>
    <lineage>
        <taxon>Bacteria</taxon>
        <taxon>Bacillati</taxon>
        <taxon>Actinomycetota</taxon>
        <taxon>Actinomycetes</taxon>
        <taxon>Propionibacteriales</taxon>
        <taxon>Propionibacteriaceae</taxon>
        <taxon>Brooklawnia</taxon>
    </lineage>
</organism>
<evidence type="ECO:0000313" key="1">
    <source>
        <dbReference type="EMBL" id="BEH01812.1"/>
    </source>
</evidence>
<accession>A0AAN0MG05</accession>
<evidence type="ECO:0000313" key="2">
    <source>
        <dbReference type="Proteomes" id="UP001431656"/>
    </source>
</evidence>
<dbReference type="EMBL" id="AP028056">
    <property type="protein sequence ID" value="BEH01812.1"/>
    <property type="molecule type" value="Genomic_DNA"/>
</dbReference>
<dbReference type="KEGG" id="broo:brsh051_10930"/>
<reference evidence="1" key="1">
    <citation type="journal article" date="2024" name="Int. J. Syst. Evol. Microbiol.">
        <title>Brooklawnia propionicigenes sp. nov., a facultatively anaerobic, propionate-producing bacterium isolated from a methanogenic reactor treating waste from cattle farms.</title>
        <authorList>
            <person name="Akita Y."/>
            <person name="Ueki A."/>
            <person name="Tonouchi A."/>
            <person name="Sugawara Y."/>
            <person name="Honma S."/>
            <person name="Kaku N."/>
            <person name="Ueki K."/>
        </authorList>
    </citation>
    <scope>NUCLEOTIDE SEQUENCE</scope>
    <source>
        <strain evidence="1">SH051</strain>
    </source>
</reference>
<sequence>MIMPNIPALIAWGLLTAFFIPVGWVPNESFAAARSGAACSAGAEGATAAVSPPAWFSVPYGYFLP</sequence>